<name>A0ABU7SC69_9ACTN</name>
<keyword evidence="3" id="KW-1185">Reference proteome</keyword>
<feature type="region of interest" description="Disordered" evidence="1">
    <location>
        <begin position="33"/>
        <end position="103"/>
    </location>
</feature>
<evidence type="ECO:0000313" key="3">
    <source>
        <dbReference type="Proteomes" id="UP001339911"/>
    </source>
</evidence>
<dbReference type="Proteomes" id="UP001339911">
    <property type="component" value="Unassembled WGS sequence"/>
</dbReference>
<proteinExistence type="predicted"/>
<dbReference type="RefSeq" id="WP_331207817.1">
    <property type="nucleotide sequence ID" value="NZ_JAZGQL010000007.1"/>
</dbReference>
<protein>
    <submittedName>
        <fullName evidence="2">Uncharacterized protein</fullName>
    </submittedName>
</protein>
<feature type="compositionally biased region" description="Basic and acidic residues" evidence="1">
    <location>
        <begin position="93"/>
        <end position="103"/>
    </location>
</feature>
<dbReference type="EMBL" id="JAZGQL010000007">
    <property type="protein sequence ID" value="MEE6307530.1"/>
    <property type="molecule type" value="Genomic_DNA"/>
</dbReference>
<accession>A0ABU7SC69</accession>
<gene>
    <name evidence="2" type="ORF">V1634_11925</name>
</gene>
<reference evidence="2 3" key="1">
    <citation type="submission" date="2024-01" db="EMBL/GenBank/DDBJ databases">
        <title>Genome insights into Plantactinospora veratri sp. nov.</title>
        <authorList>
            <person name="Wang L."/>
        </authorList>
    </citation>
    <scope>NUCLEOTIDE SEQUENCE [LARGE SCALE GENOMIC DNA]</scope>
    <source>
        <strain evidence="2 3">NEAU-FHS4</strain>
    </source>
</reference>
<evidence type="ECO:0000256" key="1">
    <source>
        <dbReference type="SAM" id="MobiDB-lite"/>
    </source>
</evidence>
<organism evidence="2 3">
    <name type="scientific">Plantactinospora veratri</name>
    <dbReference type="NCBI Taxonomy" id="1436122"/>
    <lineage>
        <taxon>Bacteria</taxon>
        <taxon>Bacillati</taxon>
        <taxon>Actinomycetota</taxon>
        <taxon>Actinomycetes</taxon>
        <taxon>Micromonosporales</taxon>
        <taxon>Micromonosporaceae</taxon>
        <taxon>Plantactinospora</taxon>
    </lineage>
</organism>
<evidence type="ECO:0000313" key="2">
    <source>
        <dbReference type="EMBL" id="MEE6307530.1"/>
    </source>
</evidence>
<dbReference type="PROSITE" id="PS51257">
    <property type="entry name" value="PROKAR_LIPOPROTEIN"/>
    <property type="match status" value="1"/>
</dbReference>
<comment type="caution">
    <text evidence="2">The sequence shown here is derived from an EMBL/GenBank/DDBJ whole genome shotgun (WGS) entry which is preliminary data.</text>
</comment>
<sequence>MSRRHRKPVRHYRAWYFLWIFCSCGRRWRCPRTIAAPRRPGPPPTGRPALVRVPPDPPPPPARSRHANTRPAWAAPTRPHRANSRAGGPTPDRAGRARLVEFQ</sequence>